<dbReference type="InterPro" id="IPR012854">
    <property type="entry name" value="Cu_amine_oxidase-like_N"/>
</dbReference>
<name>A0ABY9T929_BREBE</name>
<sequence length="301" mass="32607">MKKLVSSTLAAILLTSSISVALAANADNKGNGQGNSNGKAEVKAEAKANTNDETAESSDSSTADPEDANPSSIKDVALKKQLIELRQELKHASEVTAEQKEKYEQLVADLEKKADKHGALEVQLELLSRTYQKGDHTPFKKLGELLESAGEKDVKAFVDGELVQSDVAPFVQGGRALVPVRAISSALKADVKWDAEKRTVLITRGEQSITLYVDKKEATVDGKTIALDIAPVLKNGRVFLPLRFISEQLNANVDWQEEGKIVIIDDLQEQDEAKADDSRKDDSSDADKESEASSTESTDTK</sequence>
<evidence type="ECO:0000313" key="5">
    <source>
        <dbReference type="EMBL" id="WNC16606.1"/>
    </source>
</evidence>
<feature type="compositionally biased region" description="Basic and acidic residues" evidence="2">
    <location>
        <begin position="271"/>
        <end position="291"/>
    </location>
</feature>
<feature type="signal peptide" evidence="3">
    <location>
        <begin position="1"/>
        <end position="23"/>
    </location>
</feature>
<evidence type="ECO:0000256" key="1">
    <source>
        <dbReference type="SAM" id="Coils"/>
    </source>
</evidence>
<accession>A0ABY9T929</accession>
<feature type="compositionally biased region" description="Polar residues" evidence="2">
    <location>
        <begin position="48"/>
        <end position="63"/>
    </location>
</feature>
<organism evidence="5 6">
    <name type="scientific">Brevibacillus brevis</name>
    <name type="common">Bacillus brevis</name>
    <dbReference type="NCBI Taxonomy" id="1393"/>
    <lineage>
        <taxon>Bacteria</taxon>
        <taxon>Bacillati</taxon>
        <taxon>Bacillota</taxon>
        <taxon>Bacilli</taxon>
        <taxon>Bacillales</taxon>
        <taxon>Paenibacillaceae</taxon>
        <taxon>Brevibacillus</taxon>
    </lineage>
</organism>
<keyword evidence="6" id="KW-1185">Reference proteome</keyword>
<evidence type="ECO:0000256" key="2">
    <source>
        <dbReference type="SAM" id="MobiDB-lite"/>
    </source>
</evidence>
<protein>
    <submittedName>
        <fullName evidence="5">Copper amine oxidase N-terminal domain-containing protein</fullName>
    </submittedName>
</protein>
<gene>
    <name evidence="5" type="ORF">RGB73_09895</name>
</gene>
<dbReference type="Proteomes" id="UP001256827">
    <property type="component" value="Chromosome"/>
</dbReference>
<evidence type="ECO:0000313" key="6">
    <source>
        <dbReference type="Proteomes" id="UP001256827"/>
    </source>
</evidence>
<dbReference type="EMBL" id="CP134050">
    <property type="protein sequence ID" value="WNC16606.1"/>
    <property type="molecule type" value="Genomic_DNA"/>
</dbReference>
<keyword evidence="1" id="KW-0175">Coiled coil</keyword>
<feature type="region of interest" description="Disordered" evidence="2">
    <location>
        <begin position="271"/>
        <end position="301"/>
    </location>
</feature>
<dbReference type="Pfam" id="PF07833">
    <property type="entry name" value="Cu_amine_oxidN1"/>
    <property type="match status" value="1"/>
</dbReference>
<dbReference type="RefSeq" id="WP_310771417.1">
    <property type="nucleotide sequence ID" value="NZ_CP134050.1"/>
</dbReference>
<keyword evidence="3" id="KW-0732">Signal</keyword>
<evidence type="ECO:0000256" key="3">
    <source>
        <dbReference type="SAM" id="SignalP"/>
    </source>
</evidence>
<feature type="region of interest" description="Disordered" evidence="2">
    <location>
        <begin position="26"/>
        <end position="72"/>
    </location>
</feature>
<dbReference type="Gene3D" id="3.30.457.10">
    <property type="entry name" value="Copper amine oxidase-like, N-terminal domain"/>
    <property type="match status" value="1"/>
</dbReference>
<proteinExistence type="predicted"/>
<feature type="compositionally biased region" description="Low complexity" evidence="2">
    <location>
        <begin position="292"/>
        <end position="301"/>
    </location>
</feature>
<feature type="chain" id="PRO_5046370020" evidence="3">
    <location>
        <begin position="24"/>
        <end position="301"/>
    </location>
</feature>
<evidence type="ECO:0000259" key="4">
    <source>
        <dbReference type="Pfam" id="PF07833"/>
    </source>
</evidence>
<feature type="coiled-coil region" evidence="1">
    <location>
        <begin position="82"/>
        <end position="120"/>
    </location>
</feature>
<feature type="compositionally biased region" description="Low complexity" evidence="2">
    <location>
        <begin position="26"/>
        <end position="39"/>
    </location>
</feature>
<dbReference type="SUPFAM" id="SSF55383">
    <property type="entry name" value="Copper amine oxidase, domain N"/>
    <property type="match status" value="1"/>
</dbReference>
<reference evidence="5 6" key="1">
    <citation type="submission" date="2023-09" db="EMBL/GenBank/DDBJ databases">
        <title>Complete Genome and Methylome dissection of Bacillus brevis NEB573 original source of BbsI restriction endonuclease.</title>
        <authorList>
            <person name="Fomenkov A."/>
            <person name="Roberts R.D."/>
        </authorList>
    </citation>
    <scope>NUCLEOTIDE SEQUENCE [LARGE SCALE GENOMIC DNA]</scope>
    <source>
        <strain evidence="5 6">NEB573</strain>
    </source>
</reference>
<feature type="domain" description="Copper amine oxidase-like N-terminal" evidence="4">
    <location>
        <begin position="158"/>
        <end position="264"/>
    </location>
</feature>
<dbReference type="InterPro" id="IPR036582">
    <property type="entry name" value="Mao_N_sf"/>
</dbReference>